<protein>
    <submittedName>
        <fullName evidence="1">Uncharacterized protein</fullName>
    </submittedName>
</protein>
<dbReference type="STRING" id="997296.PB1_16964"/>
<name>I3DYE7_BACMT</name>
<evidence type="ECO:0000313" key="2">
    <source>
        <dbReference type="Proteomes" id="UP000010523"/>
    </source>
</evidence>
<dbReference type="EMBL" id="AFEU01000003">
    <property type="protein sequence ID" value="EIJ79268.1"/>
    <property type="molecule type" value="Genomic_DNA"/>
</dbReference>
<sequence length="55" mass="6695">MFYEPCEMQGLLLFIVKFLQKMRTADNSEYRQNNSIKFTNDLVNLFISEYIYFVQ</sequence>
<dbReference type="Proteomes" id="UP000010523">
    <property type="component" value="Unassembled WGS sequence"/>
</dbReference>
<evidence type="ECO:0000313" key="1">
    <source>
        <dbReference type="EMBL" id="EIJ79268.1"/>
    </source>
</evidence>
<comment type="caution">
    <text evidence="1">The sequence shown here is derived from an EMBL/GenBank/DDBJ whole genome shotgun (WGS) entry which is preliminary data.</text>
</comment>
<dbReference type="PATRIC" id="fig|997296.3.peg.3572"/>
<gene>
    <name evidence="1" type="ORF">PB1_16964</name>
</gene>
<proteinExistence type="predicted"/>
<keyword evidence="2" id="KW-1185">Reference proteome</keyword>
<organism evidence="1 2">
    <name type="scientific">Bacillus methanolicus PB1</name>
    <dbReference type="NCBI Taxonomy" id="997296"/>
    <lineage>
        <taxon>Bacteria</taxon>
        <taxon>Bacillati</taxon>
        <taxon>Bacillota</taxon>
        <taxon>Bacilli</taxon>
        <taxon>Bacillales</taxon>
        <taxon>Bacillaceae</taxon>
        <taxon>Bacillus</taxon>
    </lineage>
</organism>
<reference evidence="1 2" key="1">
    <citation type="journal article" date="2012" name="Appl. Environ. Microbiol.">
        <title>Genome Sequence of Thermotolerant Bacillus methanolicus: Features and Regulation Related to Methylotrophy and Production of L-Lysine and L-Glutamate from Methanol.</title>
        <authorList>
            <person name="Heggeset T.M."/>
            <person name="Krog A."/>
            <person name="Balzer S."/>
            <person name="Wentzel A."/>
            <person name="Ellingsen T.E."/>
            <person name="Brautaset T."/>
        </authorList>
    </citation>
    <scope>NUCLEOTIDE SEQUENCE [LARGE SCALE GENOMIC DNA]</scope>
    <source>
        <strain evidence="1 2">PB1</strain>
    </source>
</reference>
<accession>I3DYE7</accession>
<dbReference type="AlphaFoldDB" id="I3DYE7"/>